<dbReference type="Pfam" id="PF07811">
    <property type="entry name" value="TadE"/>
    <property type="match status" value="1"/>
</dbReference>
<keyword evidence="1" id="KW-0812">Transmembrane</keyword>
<keyword evidence="1" id="KW-1133">Transmembrane helix</keyword>
<accession>A0A9X5IPU2</accession>
<dbReference type="Proteomes" id="UP000774283">
    <property type="component" value="Unassembled WGS sequence"/>
</dbReference>
<dbReference type="InterPro" id="IPR012495">
    <property type="entry name" value="TadE-like_dom"/>
</dbReference>
<sequence>MTRLGARLGAADAGSAPVGFVLVGGLVVVLFVAALQLALVLHVRTTLVDAAAEGARLAARADSTPRDGVDRTVHLLTSSLSERYAQDVVAGTVTHDDVLLAEVTVTAPAPVIGLIGSAGTITVRGHAIMEQQ</sequence>
<reference evidence="3 4" key="1">
    <citation type="submission" date="2020-04" db="EMBL/GenBank/DDBJ databases">
        <title>MicrobeNet Type strains.</title>
        <authorList>
            <person name="Nicholson A.C."/>
        </authorList>
    </citation>
    <scope>NUCLEOTIDE SEQUENCE [LARGE SCALE GENOMIC DNA]</scope>
    <source>
        <strain evidence="3 4">ATCC BAA-789</strain>
    </source>
</reference>
<keyword evidence="4" id="KW-1185">Reference proteome</keyword>
<organism evidence="3 4">
    <name type="scientific">Sanguibacter hominis ATCC BAA-789</name>
    <dbReference type="NCBI Taxonomy" id="1312740"/>
    <lineage>
        <taxon>Bacteria</taxon>
        <taxon>Bacillati</taxon>
        <taxon>Actinomycetota</taxon>
        <taxon>Actinomycetes</taxon>
        <taxon>Micrococcales</taxon>
        <taxon>Sanguibacteraceae</taxon>
        <taxon>Sanguibacter</taxon>
    </lineage>
</organism>
<feature type="domain" description="TadE-like" evidence="2">
    <location>
        <begin position="14"/>
        <end position="56"/>
    </location>
</feature>
<protein>
    <submittedName>
        <fullName evidence="3">Pilus assembly protein</fullName>
    </submittedName>
</protein>
<evidence type="ECO:0000259" key="2">
    <source>
        <dbReference type="Pfam" id="PF07811"/>
    </source>
</evidence>
<dbReference type="EMBL" id="JAAXOW010000001">
    <property type="protein sequence ID" value="NKX91940.1"/>
    <property type="molecule type" value="Genomic_DNA"/>
</dbReference>
<evidence type="ECO:0000256" key="1">
    <source>
        <dbReference type="SAM" id="Phobius"/>
    </source>
</evidence>
<proteinExistence type="predicted"/>
<evidence type="ECO:0000313" key="4">
    <source>
        <dbReference type="Proteomes" id="UP000774283"/>
    </source>
</evidence>
<dbReference type="RefSeq" id="WP_168446936.1">
    <property type="nucleotide sequence ID" value="NZ_JAAXOW010000001.1"/>
</dbReference>
<comment type="caution">
    <text evidence="3">The sequence shown here is derived from an EMBL/GenBank/DDBJ whole genome shotgun (WGS) entry which is preliminary data.</text>
</comment>
<gene>
    <name evidence="3" type="ORF">HF995_01415</name>
</gene>
<keyword evidence="1" id="KW-0472">Membrane</keyword>
<evidence type="ECO:0000313" key="3">
    <source>
        <dbReference type="EMBL" id="NKX91940.1"/>
    </source>
</evidence>
<feature type="transmembrane region" description="Helical" evidence="1">
    <location>
        <begin position="20"/>
        <end position="41"/>
    </location>
</feature>
<name>A0A9X5IPU2_9MICO</name>
<dbReference type="AlphaFoldDB" id="A0A9X5IPU2"/>